<keyword evidence="1" id="KW-0175">Coiled coil</keyword>
<feature type="compositionally biased region" description="Basic and acidic residues" evidence="2">
    <location>
        <begin position="807"/>
        <end position="821"/>
    </location>
</feature>
<dbReference type="Pfam" id="PF04388">
    <property type="entry name" value="Hamartin"/>
    <property type="match status" value="1"/>
</dbReference>
<comment type="caution">
    <text evidence="3">The sequence shown here is derived from an EMBL/GenBank/DDBJ whole genome shotgun (WGS) entry which is preliminary data.</text>
</comment>
<sequence length="821" mass="91365">MSRTTSTDLLRSELARQLEEKYNEGDHEKLVEWANHQLSTKISAPLVFRLLSTQHHQYAAEMGLVIITQWGKQHPSEFYQLIYHTLFESGSDSEYYDCDYESDSDEEDDSLCLALLIQFVAQHPFSVHAIKATPLIARLLLALAKDSNTPRPSSPQPAYTRKLLIDALLLILPRISSLIGAFLPFLFVGFARALCAHDTTTTTTTTHSDSPHLADLSSSILNLFNFLYGIAPCNFLDFLRSPNDLVHAFSLGAGHVADPDLIAGYTQLEQYILHSNMHDLIPVDQLKTLVAPLMDRHRLSKNMILMTSSSERKEISNRLKMYEPADLIEKCERNLIVVSTGLQGETGGMKKMMTGEIEELLGERAVGPPLVDDDDDDDVDVCTCTSRPPTDTFRTTQQQQQTQEDQAQFSSQLSLTSPVQTKFMFAPTGPPVYPQFHLPDTPRSGPGSPPAADDDGDDRPASPPHHDSAVQPQKLSGLQPALALSTSQTDAKPDGQSGAQTGNHCVDELRMENRILRSQLHLELYLKSQHLQQLGSVHKQNILYAGLEAENQNLLRMNRELRKKLWKSEETKRTGQPSVQRTEQNKLAYQELIKKKNLELKRDNLGFLHAKAVLQNHVAERDKVVQLLSRNLLQVQSEAHELRNQLTLLEPELRKLEGLEAKTSSLSQALLIWDDDLRRFKESRSHIEVLRAQWQHSQSVAASLDEMNGTLRGEIQAQRAAIDRLELETQALRARPARAPAHAHPIHARIAALASLVDAYRAENAALKRRLVDHSGHGDGDVGQGEGGDVGGDGDGDEQPRSAAVDHAAEAREATTRDAGP</sequence>
<evidence type="ECO:0000256" key="2">
    <source>
        <dbReference type="SAM" id="MobiDB-lite"/>
    </source>
</evidence>
<dbReference type="GO" id="GO:0051726">
    <property type="term" value="P:regulation of cell cycle"/>
    <property type="evidence" value="ECO:0007669"/>
    <property type="project" value="TreeGrafter"/>
</dbReference>
<dbReference type="InterPro" id="IPR007483">
    <property type="entry name" value="Hamartin"/>
</dbReference>
<evidence type="ECO:0000313" key="3">
    <source>
        <dbReference type="EMBL" id="PLW31722.1"/>
    </source>
</evidence>
<dbReference type="PANTHER" id="PTHR15154">
    <property type="entry name" value="HAMARTIN"/>
    <property type="match status" value="1"/>
</dbReference>
<dbReference type="OrthoDB" id="28737at2759"/>
<dbReference type="STRING" id="200324.A0A2N5U1Z3"/>
<feature type="compositionally biased region" description="Low complexity" evidence="2">
    <location>
        <begin position="387"/>
        <end position="412"/>
    </location>
</feature>
<accession>A0A2N5U1Z3</accession>
<evidence type="ECO:0000256" key="1">
    <source>
        <dbReference type="SAM" id="Coils"/>
    </source>
</evidence>
<feature type="compositionally biased region" description="Basic and acidic residues" evidence="2">
    <location>
        <begin position="458"/>
        <end position="468"/>
    </location>
</feature>
<dbReference type="GO" id="GO:0033596">
    <property type="term" value="C:TSC1-TSC2 complex"/>
    <property type="evidence" value="ECO:0007669"/>
    <property type="project" value="TreeGrafter"/>
</dbReference>
<feature type="region of interest" description="Disordered" evidence="2">
    <location>
        <begin position="483"/>
        <end position="502"/>
    </location>
</feature>
<dbReference type="PANTHER" id="PTHR15154:SF2">
    <property type="entry name" value="HAMARTIN"/>
    <property type="match status" value="1"/>
</dbReference>
<dbReference type="GO" id="GO:0032007">
    <property type="term" value="P:negative regulation of TOR signaling"/>
    <property type="evidence" value="ECO:0007669"/>
    <property type="project" value="TreeGrafter"/>
</dbReference>
<feature type="coiled-coil region" evidence="1">
    <location>
        <begin position="708"/>
        <end position="770"/>
    </location>
</feature>
<organism evidence="3 4">
    <name type="scientific">Puccinia coronata f. sp. avenae</name>
    <dbReference type="NCBI Taxonomy" id="200324"/>
    <lineage>
        <taxon>Eukaryota</taxon>
        <taxon>Fungi</taxon>
        <taxon>Dikarya</taxon>
        <taxon>Basidiomycota</taxon>
        <taxon>Pucciniomycotina</taxon>
        <taxon>Pucciniomycetes</taxon>
        <taxon>Pucciniales</taxon>
        <taxon>Pucciniaceae</taxon>
        <taxon>Puccinia</taxon>
    </lineage>
</organism>
<feature type="region of interest" description="Disordered" evidence="2">
    <location>
        <begin position="773"/>
        <end position="821"/>
    </location>
</feature>
<feature type="region of interest" description="Disordered" evidence="2">
    <location>
        <begin position="366"/>
        <end position="473"/>
    </location>
</feature>
<proteinExistence type="predicted"/>
<feature type="compositionally biased region" description="Gly residues" evidence="2">
    <location>
        <begin position="781"/>
        <end position="791"/>
    </location>
</feature>
<keyword evidence="4" id="KW-1185">Reference proteome</keyword>
<gene>
    <name evidence="3" type="ORF">PCANC_22497</name>
</gene>
<dbReference type="Proteomes" id="UP000235388">
    <property type="component" value="Unassembled WGS sequence"/>
</dbReference>
<feature type="coiled-coil region" evidence="1">
    <location>
        <begin position="544"/>
        <end position="599"/>
    </location>
</feature>
<dbReference type="EMBL" id="PGCJ01000341">
    <property type="protein sequence ID" value="PLW31722.1"/>
    <property type="molecule type" value="Genomic_DNA"/>
</dbReference>
<protein>
    <submittedName>
        <fullName evidence="3">Uncharacterized protein</fullName>
    </submittedName>
</protein>
<name>A0A2N5U1Z3_9BASI</name>
<reference evidence="3 4" key="1">
    <citation type="submission" date="2017-11" db="EMBL/GenBank/DDBJ databases">
        <title>De novo assembly and phasing of dikaryotic genomes from two isolates of Puccinia coronata f. sp. avenae, the causal agent of oat crown rust.</title>
        <authorList>
            <person name="Miller M.E."/>
            <person name="Zhang Y."/>
            <person name="Omidvar V."/>
            <person name="Sperschneider J."/>
            <person name="Schwessinger B."/>
            <person name="Raley C."/>
            <person name="Palmer J.M."/>
            <person name="Garnica D."/>
            <person name="Upadhyaya N."/>
            <person name="Rathjen J."/>
            <person name="Taylor J.M."/>
            <person name="Park R.F."/>
            <person name="Dodds P.N."/>
            <person name="Hirsch C.D."/>
            <person name="Kianian S.F."/>
            <person name="Figueroa M."/>
        </authorList>
    </citation>
    <scope>NUCLEOTIDE SEQUENCE [LARGE SCALE GENOMIC DNA]</scope>
    <source>
        <strain evidence="3">12NC29</strain>
    </source>
</reference>
<feature type="compositionally biased region" description="Acidic residues" evidence="2">
    <location>
        <begin position="371"/>
        <end position="380"/>
    </location>
</feature>
<evidence type="ECO:0000313" key="4">
    <source>
        <dbReference type="Proteomes" id="UP000235388"/>
    </source>
</evidence>
<dbReference type="AlphaFoldDB" id="A0A2N5U1Z3"/>